<dbReference type="Proteomes" id="UP000319138">
    <property type="component" value="Unassembled WGS sequence"/>
</dbReference>
<gene>
    <name evidence="1" type="ORF">FPQ14_11795</name>
</gene>
<organism evidence="1 2">
    <name type="scientific">Gilliamella apicola</name>
    <dbReference type="NCBI Taxonomy" id="1196095"/>
    <lineage>
        <taxon>Bacteria</taxon>
        <taxon>Pseudomonadati</taxon>
        <taxon>Pseudomonadota</taxon>
        <taxon>Gammaproteobacteria</taxon>
        <taxon>Orbales</taxon>
        <taxon>Orbaceae</taxon>
        <taxon>Gilliamella</taxon>
    </lineage>
</organism>
<proteinExistence type="predicted"/>
<dbReference type="AlphaFoldDB" id="A0A556RGK6"/>
<accession>A0A556RGK6</accession>
<evidence type="ECO:0000313" key="2">
    <source>
        <dbReference type="Proteomes" id="UP000319138"/>
    </source>
</evidence>
<dbReference type="RefSeq" id="WP_144190394.1">
    <property type="nucleotide sequence ID" value="NZ_VMHL01000006.1"/>
</dbReference>
<evidence type="ECO:0000313" key="1">
    <source>
        <dbReference type="EMBL" id="TSJ88016.1"/>
    </source>
</evidence>
<comment type="caution">
    <text evidence="1">The sequence shown here is derived from an EMBL/GenBank/DDBJ whole genome shotgun (WGS) entry which is preliminary data.</text>
</comment>
<sequence>MAEWTGYLYEFYTNKPIDFVFSEWKKKVSAINYKYEYTAYQNDKYYKNDKFLFCYKNKEMYEYHLEYGYNIDMQGEGCFMIQAHKTPFKAKATLFEIENGSRFSFEPYDIDLRFNSLFAYVLVLPEEPENSSFSQKIRNLFISVLDELNDSIE</sequence>
<dbReference type="EMBL" id="VMHL01000006">
    <property type="protein sequence ID" value="TSJ88016.1"/>
    <property type="molecule type" value="Genomic_DNA"/>
</dbReference>
<reference evidence="1 2" key="1">
    <citation type="submission" date="2019-07" db="EMBL/GenBank/DDBJ databases">
        <title>Gilliamella genomes.</title>
        <authorList>
            <person name="Zheng H."/>
        </authorList>
    </citation>
    <scope>NUCLEOTIDE SEQUENCE [LARGE SCALE GENOMIC DNA]</scope>
    <source>
        <strain evidence="1 2">W8131</strain>
    </source>
</reference>
<protein>
    <submittedName>
        <fullName evidence="1">Uncharacterized protein</fullName>
    </submittedName>
</protein>
<name>A0A556RGK6_9GAMM</name>